<dbReference type="GO" id="GO:0003700">
    <property type="term" value="F:DNA-binding transcription factor activity"/>
    <property type="evidence" value="ECO:0007669"/>
    <property type="project" value="TreeGrafter"/>
</dbReference>
<keyword evidence="1" id="KW-0238">DNA-binding</keyword>
<dbReference type="InterPro" id="IPR036388">
    <property type="entry name" value="WH-like_DNA-bd_sf"/>
</dbReference>
<dbReference type="Gene3D" id="1.10.10.10">
    <property type="entry name" value="Winged helix-like DNA-binding domain superfamily/Winged helix DNA-binding domain"/>
    <property type="match status" value="1"/>
</dbReference>
<dbReference type="GO" id="GO:0005829">
    <property type="term" value="C:cytosol"/>
    <property type="evidence" value="ECO:0007669"/>
    <property type="project" value="TreeGrafter"/>
</dbReference>
<proteinExistence type="predicted"/>
<organism evidence="2">
    <name type="scientific">mine drainage metagenome</name>
    <dbReference type="NCBI Taxonomy" id="410659"/>
    <lineage>
        <taxon>unclassified sequences</taxon>
        <taxon>metagenomes</taxon>
        <taxon>ecological metagenomes</taxon>
    </lineage>
</organism>
<sequence length="159" mass="17269">MRLTQFSDYALRVLMYAAEHADRLVTITELAAFHGISRSHLTKVVFHLASVGFLQSVRGRAGGIRLASPPRQISIGAVLRSTEEDFSLVECFDRSRDACVLTPNCRLARGLHAALDAFFQTLDGMTLADLTSDRSAAGAMQTIAFAKPKGKTNRTASTP</sequence>
<dbReference type="PANTHER" id="PTHR33221">
    <property type="entry name" value="WINGED HELIX-TURN-HELIX TRANSCRIPTIONAL REGULATOR, RRF2 FAMILY"/>
    <property type="match status" value="1"/>
</dbReference>
<dbReference type="PROSITE" id="PS51197">
    <property type="entry name" value="HTH_RRF2_2"/>
    <property type="match status" value="1"/>
</dbReference>
<accession>A0A1J5QJ06</accession>
<dbReference type="InterPro" id="IPR000944">
    <property type="entry name" value="Tscrpt_reg_Rrf2"/>
</dbReference>
<reference evidence="2" key="1">
    <citation type="submission" date="2016-10" db="EMBL/GenBank/DDBJ databases">
        <title>Sequence of Gallionella enrichment culture.</title>
        <authorList>
            <person name="Poehlein A."/>
            <person name="Muehling M."/>
            <person name="Daniel R."/>
        </authorList>
    </citation>
    <scope>NUCLEOTIDE SEQUENCE</scope>
</reference>
<comment type="caution">
    <text evidence="2">The sequence shown here is derived from an EMBL/GenBank/DDBJ whole genome shotgun (WGS) entry which is preliminary data.</text>
</comment>
<gene>
    <name evidence="2" type="primary">nsrR_11</name>
    <name evidence="2" type="ORF">GALL_347230</name>
</gene>
<evidence type="ECO:0000313" key="2">
    <source>
        <dbReference type="EMBL" id="OIQ83486.1"/>
    </source>
</evidence>
<evidence type="ECO:0000256" key="1">
    <source>
        <dbReference type="ARBA" id="ARBA00023125"/>
    </source>
</evidence>
<dbReference type="PANTHER" id="PTHR33221:SF4">
    <property type="entry name" value="HTH-TYPE TRANSCRIPTIONAL REPRESSOR NSRR"/>
    <property type="match status" value="1"/>
</dbReference>
<dbReference type="GO" id="GO:0003677">
    <property type="term" value="F:DNA binding"/>
    <property type="evidence" value="ECO:0007669"/>
    <property type="project" value="UniProtKB-KW"/>
</dbReference>
<dbReference type="SUPFAM" id="SSF46785">
    <property type="entry name" value="Winged helix' DNA-binding domain"/>
    <property type="match status" value="1"/>
</dbReference>
<protein>
    <submittedName>
        <fullName evidence="2">HTH-type transcriptional repressor NsrR</fullName>
    </submittedName>
</protein>
<dbReference type="Pfam" id="PF02082">
    <property type="entry name" value="Rrf2"/>
    <property type="match status" value="1"/>
</dbReference>
<dbReference type="InterPro" id="IPR036390">
    <property type="entry name" value="WH_DNA-bd_sf"/>
</dbReference>
<dbReference type="EMBL" id="MLJW01000699">
    <property type="protein sequence ID" value="OIQ83486.1"/>
    <property type="molecule type" value="Genomic_DNA"/>
</dbReference>
<dbReference type="AlphaFoldDB" id="A0A1J5QJ06"/>
<dbReference type="NCBIfam" id="TIGR00738">
    <property type="entry name" value="rrf2_super"/>
    <property type="match status" value="1"/>
</dbReference>
<name>A0A1J5QJ06_9ZZZZ</name>